<evidence type="ECO:0000313" key="2">
    <source>
        <dbReference type="Proteomes" id="UP000186817"/>
    </source>
</evidence>
<evidence type="ECO:0000313" key="1">
    <source>
        <dbReference type="EMBL" id="OLP92597.1"/>
    </source>
</evidence>
<name>A0A1Q9DBT4_SYMMI</name>
<accession>A0A1Q9DBT4</accession>
<gene>
    <name evidence="1" type="ORF">AK812_SmicGene25582</name>
</gene>
<dbReference type="Proteomes" id="UP000186817">
    <property type="component" value="Unassembled WGS sequence"/>
</dbReference>
<comment type="caution">
    <text evidence="1">The sequence shown here is derived from an EMBL/GenBank/DDBJ whole genome shotgun (WGS) entry which is preliminary data.</text>
</comment>
<protein>
    <submittedName>
        <fullName evidence="1">Uncharacterized protein</fullName>
    </submittedName>
</protein>
<dbReference type="AlphaFoldDB" id="A0A1Q9DBT4"/>
<dbReference type="EMBL" id="LSRX01000615">
    <property type="protein sequence ID" value="OLP92597.1"/>
    <property type="molecule type" value="Genomic_DNA"/>
</dbReference>
<proteinExistence type="predicted"/>
<sequence>MRFLRCRPSPSVRSALRDLGASAQQIVGKLNTICLASISVAFLGEHLPSVVVLGSGLVARLHANRTLRACRAPAEEP</sequence>
<keyword evidence="2" id="KW-1185">Reference proteome</keyword>
<organism evidence="1 2">
    <name type="scientific">Symbiodinium microadriaticum</name>
    <name type="common">Dinoflagellate</name>
    <name type="synonym">Zooxanthella microadriatica</name>
    <dbReference type="NCBI Taxonomy" id="2951"/>
    <lineage>
        <taxon>Eukaryota</taxon>
        <taxon>Sar</taxon>
        <taxon>Alveolata</taxon>
        <taxon>Dinophyceae</taxon>
        <taxon>Suessiales</taxon>
        <taxon>Symbiodiniaceae</taxon>
        <taxon>Symbiodinium</taxon>
    </lineage>
</organism>
<reference evidence="1 2" key="1">
    <citation type="submission" date="2016-02" db="EMBL/GenBank/DDBJ databases">
        <title>Genome analysis of coral dinoflagellate symbionts highlights evolutionary adaptations to a symbiotic lifestyle.</title>
        <authorList>
            <person name="Aranda M."/>
            <person name="Li Y."/>
            <person name="Liew Y.J."/>
            <person name="Baumgarten S."/>
            <person name="Simakov O."/>
            <person name="Wilson M."/>
            <person name="Piel J."/>
            <person name="Ashoor H."/>
            <person name="Bougouffa S."/>
            <person name="Bajic V.B."/>
            <person name="Ryu T."/>
            <person name="Ravasi T."/>
            <person name="Bayer T."/>
            <person name="Micklem G."/>
            <person name="Kim H."/>
            <person name="Bhak J."/>
            <person name="Lajeunesse T.C."/>
            <person name="Voolstra C.R."/>
        </authorList>
    </citation>
    <scope>NUCLEOTIDE SEQUENCE [LARGE SCALE GENOMIC DNA]</scope>
    <source>
        <strain evidence="1 2">CCMP2467</strain>
    </source>
</reference>